<dbReference type="RefSeq" id="WP_011708821.1">
    <property type="nucleotide sequence ID" value="NZ_BMIX01000021.1"/>
</dbReference>
<accession>A0ABQ1WXY8</accession>
<evidence type="ECO:0008006" key="3">
    <source>
        <dbReference type="Google" id="ProtNLM"/>
    </source>
</evidence>
<organism evidence="1 2">
    <name type="scientific">Christiangramia forsetii</name>
    <dbReference type="NCBI Taxonomy" id="411153"/>
    <lineage>
        <taxon>Bacteria</taxon>
        <taxon>Pseudomonadati</taxon>
        <taxon>Bacteroidota</taxon>
        <taxon>Flavobacteriia</taxon>
        <taxon>Flavobacteriales</taxon>
        <taxon>Flavobacteriaceae</taxon>
        <taxon>Christiangramia</taxon>
    </lineage>
</organism>
<proteinExistence type="predicted"/>
<dbReference type="InterPro" id="IPR019853">
    <property type="entry name" value="GldB-like"/>
</dbReference>
<keyword evidence="2" id="KW-1185">Reference proteome</keyword>
<protein>
    <recommendedName>
        <fullName evidence="3">DUF2268 domain-containing protein</fullName>
    </recommendedName>
</protein>
<sequence length="316" mass="36553">MNKKLLLIIILIGLNSCAQVKKSELNYKIITTDIDNFWNAYDALEGSQDSIQTFQNLYIDKASPEFEKFLELRNFTAKQYVNWIKGAPEFWKTIRPLTLEVKNKKKEIDSIYFKMDEYYPNFKAPNICFAISPIQSGGTTDKGLILIGTEIATVNPQKVEISEINGFMKKVFENSTGDIKSLVAHELVHTQQPNGDNENESLLSQAITEGSADFIATLLLEKQSMNAAIFRYGQKNEEKLWLEFKYDVETEKTFEETDWFYNYNSKRPADLGYYIGYKIAESYYENSDNKKEAIKDIINMNEPKEFLEKSSYDKSF</sequence>
<dbReference type="EMBL" id="BMIX01000021">
    <property type="protein sequence ID" value="GGG46677.1"/>
    <property type="molecule type" value="Genomic_DNA"/>
</dbReference>
<dbReference type="Proteomes" id="UP000605733">
    <property type="component" value="Unassembled WGS sequence"/>
</dbReference>
<name>A0ABQ1WXY8_9FLAO</name>
<comment type="caution">
    <text evidence="1">The sequence shown here is derived from an EMBL/GenBank/DDBJ whole genome shotgun (WGS) entry which is preliminary data.</text>
</comment>
<evidence type="ECO:0000313" key="1">
    <source>
        <dbReference type="EMBL" id="GGG46677.1"/>
    </source>
</evidence>
<dbReference type="Pfam" id="PF25594">
    <property type="entry name" value="GldB_lipo"/>
    <property type="match status" value="1"/>
</dbReference>
<gene>
    <name evidence="1" type="ORF">GCM10011532_33250</name>
</gene>
<evidence type="ECO:0000313" key="2">
    <source>
        <dbReference type="Proteomes" id="UP000605733"/>
    </source>
</evidence>
<reference evidence="2" key="1">
    <citation type="journal article" date="2019" name="Int. J. Syst. Evol. Microbiol.">
        <title>The Global Catalogue of Microorganisms (GCM) 10K type strain sequencing project: providing services to taxonomists for standard genome sequencing and annotation.</title>
        <authorList>
            <consortium name="The Broad Institute Genomics Platform"/>
            <consortium name="The Broad Institute Genome Sequencing Center for Infectious Disease"/>
            <person name="Wu L."/>
            <person name="Ma J."/>
        </authorList>
    </citation>
    <scope>NUCLEOTIDE SEQUENCE [LARGE SCALE GENOMIC DNA]</scope>
    <source>
        <strain evidence="2">CGMCC 1.15422</strain>
    </source>
</reference>